<feature type="binding site" evidence="2">
    <location>
        <position position="63"/>
    </location>
    <ligand>
        <name>Fe cation</name>
        <dbReference type="ChEBI" id="CHEBI:24875"/>
    </ligand>
</feature>
<dbReference type="PANTHER" id="PTHR43594">
    <property type="entry name" value="QUERCETIN 2,3-DIOXYGENASE"/>
    <property type="match status" value="1"/>
</dbReference>
<evidence type="ECO:0000256" key="1">
    <source>
        <dbReference type="ARBA" id="ARBA00008416"/>
    </source>
</evidence>
<dbReference type="CDD" id="cd02909">
    <property type="entry name" value="cupin_pirin_N"/>
    <property type="match status" value="1"/>
</dbReference>
<reference evidence="6 7" key="1">
    <citation type="submission" date="2017-10" db="EMBL/GenBank/DDBJ databases">
        <title>Paenichitinophaga pekingensis gen. nov., sp. nov., isolated from activated sludge.</title>
        <authorList>
            <person name="Jin D."/>
            <person name="Kong X."/>
            <person name="Deng Y."/>
            <person name="Bai Z."/>
        </authorList>
    </citation>
    <scope>NUCLEOTIDE SEQUENCE [LARGE SCALE GENOMIC DNA]</scope>
    <source>
        <strain evidence="6 7">13</strain>
    </source>
</reference>
<dbReference type="InterPro" id="IPR008778">
    <property type="entry name" value="Pirin_C_dom"/>
</dbReference>
<comment type="cofactor">
    <cofactor evidence="2">
        <name>Fe cation</name>
        <dbReference type="ChEBI" id="CHEBI:24875"/>
    </cofactor>
    <text evidence="2">Binds 1 Fe cation per subunit.</text>
</comment>
<dbReference type="InterPro" id="IPR011051">
    <property type="entry name" value="RmlC_Cupin_sf"/>
</dbReference>
<dbReference type="RefSeq" id="WP_098193312.1">
    <property type="nucleotide sequence ID" value="NZ_CP023777.1"/>
</dbReference>
<dbReference type="CDD" id="cd02247">
    <property type="entry name" value="cupin_pirin_C"/>
    <property type="match status" value="1"/>
</dbReference>
<dbReference type="PANTHER" id="PTHR43594:SF1">
    <property type="entry name" value="QUERCETIN 2,3-DIOXYGENASE PA2418-RELATED"/>
    <property type="match status" value="1"/>
</dbReference>
<keyword evidence="2" id="KW-0479">Metal-binding</keyword>
<dbReference type="KEGG" id="cbae:COR50_06875"/>
<dbReference type="Pfam" id="PF05726">
    <property type="entry name" value="Pirin_C"/>
    <property type="match status" value="1"/>
</dbReference>
<sequence length="288" mass="31673">MRKQISKIYQGGQPHFVGDGFRVTNLFPNGNKLGKEMSPFYLMDYAAPAYFPPSDKPRGVGAHPHKGFETVTIVYQGALEHRDSAGNSGKLYPGDVQWMTAGAGILHEEKHETEFSKKGGKIEMMQLWVNLPKKDKSTPPAYQELSKDNIPVIRLDEQGSYLRVIAGEHAGIKGAASTFTPVYIYDVKLEPGTALDLQLPASFNTGIVALEGVMEINSNQTIKAVELALFEHEGEEIKVEAKESSRLLVLSGEPINEPIFAYGPFLMNSSEDIVQALQEFESGKMGVL</sequence>
<evidence type="ECO:0000256" key="2">
    <source>
        <dbReference type="PIRSR" id="PIRSR006232-1"/>
    </source>
</evidence>
<accession>A0A291QSJ7</accession>
<feature type="binding site" evidence="2">
    <location>
        <position position="109"/>
    </location>
    <ligand>
        <name>Fe cation</name>
        <dbReference type="ChEBI" id="CHEBI:24875"/>
    </ligand>
</feature>
<comment type="similarity">
    <text evidence="1 3">Belongs to the pirin family.</text>
</comment>
<keyword evidence="2" id="KW-0408">Iron</keyword>
<organism evidence="6 7">
    <name type="scientific">Chitinophaga caeni</name>
    <dbReference type="NCBI Taxonomy" id="2029983"/>
    <lineage>
        <taxon>Bacteria</taxon>
        <taxon>Pseudomonadati</taxon>
        <taxon>Bacteroidota</taxon>
        <taxon>Chitinophagia</taxon>
        <taxon>Chitinophagales</taxon>
        <taxon>Chitinophagaceae</taxon>
        <taxon>Chitinophaga</taxon>
    </lineage>
</organism>
<dbReference type="InterPro" id="IPR014710">
    <property type="entry name" value="RmlC-like_jellyroll"/>
</dbReference>
<evidence type="ECO:0000313" key="6">
    <source>
        <dbReference type="EMBL" id="ATL46926.1"/>
    </source>
</evidence>
<feature type="domain" description="Pirin N-terminal" evidence="4">
    <location>
        <begin position="21"/>
        <end position="129"/>
    </location>
</feature>
<evidence type="ECO:0000259" key="4">
    <source>
        <dbReference type="Pfam" id="PF02678"/>
    </source>
</evidence>
<dbReference type="InterPro" id="IPR012093">
    <property type="entry name" value="Pirin"/>
</dbReference>
<dbReference type="Gene3D" id="2.60.120.10">
    <property type="entry name" value="Jelly Rolls"/>
    <property type="match status" value="2"/>
</dbReference>
<dbReference type="OrthoDB" id="321327at2"/>
<dbReference type="PIRSF" id="PIRSF006232">
    <property type="entry name" value="Pirin"/>
    <property type="match status" value="1"/>
</dbReference>
<feature type="domain" description="Pirin C-terminal" evidence="5">
    <location>
        <begin position="185"/>
        <end position="286"/>
    </location>
</feature>
<evidence type="ECO:0000313" key="7">
    <source>
        <dbReference type="Proteomes" id="UP000220133"/>
    </source>
</evidence>
<dbReference type="SUPFAM" id="SSF51182">
    <property type="entry name" value="RmlC-like cupins"/>
    <property type="match status" value="1"/>
</dbReference>
<evidence type="ECO:0000256" key="3">
    <source>
        <dbReference type="RuleBase" id="RU003457"/>
    </source>
</evidence>
<dbReference type="InterPro" id="IPR003829">
    <property type="entry name" value="Pirin_N_dom"/>
</dbReference>
<evidence type="ECO:0000259" key="5">
    <source>
        <dbReference type="Pfam" id="PF05726"/>
    </source>
</evidence>
<protein>
    <recommendedName>
        <fullName evidence="8">Short-chain dehydrogenase</fullName>
    </recommendedName>
</protein>
<gene>
    <name evidence="6" type="ORF">COR50_06875</name>
</gene>
<keyword evidence="7" id="KW-1185">Reference proteome</keyword>
<feature type="binding site" evidence="2">
    <location>
        <position position="107"/>
    </location>
    <ligand>
        <name>Fe cation</name>
        <dbReference type="ChEBI" id="CHEBI:24875"/>
    </ligand>
</feature>
<name>A0A291QSJ7_9BACT</name>
<dbReference type="AlphaFoldDB" id="A0A291QSJ7"/>
<feature type="binding site" evidence="2">
    <location>
        <position position="65"/>
    </location>
    <ligand>
        <name>Fe cation</name>
        <dbReference type="ChEBI" id="CHEBI:24875"/>
    </ligand>
</feature>
<dbReference type="EMBL" id="CP023777">
    <property type="protein sequence ID" value="ATL46926.1"/>
    <property type="molecule type" value="Genomic_DNA"/>
</dbReference>
<dbReference type="GO" id="GO:0046872">
    <property type="term" value="F:metal ion binding"/>
    <property type="evidence" value="ECO:0007669"/>
    <property type="project" value="UniProtKB-KW"/>
</dbReference>
<dbReference type="InterPro" id="IPR053186">
    <property type="entry name" value="QDO-related"/>
</dbReference>
<dbReference type="Pfam" id="PF02678">
    <property type="entry name" value="Pirin"/>
    <property type="match status" value="1"/>
</dbReference>
<proteinExistence type="inferred from homology"/>
<evidence type="ECO:0008006" key="8">
    <source>
        <dbReference type="Google" id="ProtNLM"/>
    </source>
</evidence>
<dbReference type="Proteomes" id="UP000220133">
    <property type="component" value="Chromosome"/>
</dbReference>